<evidence type="ECO:0000256" key="5">
    <source>
        <dbReference type="SAM" id="MobiDB-lite"/>
    </source>
</evidence>
<feature type="region of interest" description="Disordered" evidence="5">
    <location>
        <begin position="64"/>
        <end position="90"/>
    </location>
</feature>
<evidence type="ECO:0000313" key="6">
    <source>
        <dbReference type="EMBL" id="KZP24651.1"/>
    </source>
</evidence>
<dbReference type="EMBL" id="KV417525">
    <property type="protein sequence ID" value="KZP24651.1"/>
    <property type="molecule type" value="Genomic_DNA"/>
</dbReference>
<dbReference type="GO" id="GO:0016559">
    <property type="term" value="P:peroxisome fission"/>
    <property type="evidence" value="ECO:0007669"/>
    <property type="project" value="InterPro"/>
</dbReference>
<feature type="compositionally biased region" description="Acidic residues" evidence="5">
    <location>
        <begin position="79"/>
        <end position="88"/>
    </location>
</feature>
<dbReference type="InterPro" id="IPR008733">
    <property type="entry name" value="PEX11"/>
</dbReference>
<feature type="region of interest" description="Disordered" evidence="5">
    <location>
        <begin position="1"/>
        <end position="49"/>
    </location>
</feature>
<name>A0A166N547_9AGAM</name>
<keyword evidence="1" id="KW-0962">Peroxisome biogenesis</keyword>
<dbReference type="PANTHER" id="PTHR12652">
    <property type="entry name" value="PEROXISOMAL BIOGENESIS FACTOR 11"/>
    <property type="match status" value="1"/>
</dbReference>
<evidence type="ECO:0000256" key="1">
    <source>
        <dbReference type="ARBA" id="ARBA00022593"/>
    </source>
</evidence>
<protein>
    <recommendedName>
        <fullName evidence="7">Peroxisomal biogenesis factor 11</fullName>
    </recommendedName>
</protein>
<evidence type="ECO:0008006" key="7">
    <source>
        <dbReference type="Google" id="ProtNLM"/>
    </source>
</evidence>
<proteinExistence type="predicted"/>
<evidence type="ECO:0000256" key="3">
    <source>
        <dbReference type="ARBA" id="ARBA00023140"/>
    </source>
</evidence>
<dbReference type="OrthoDB" id="411017at2759"/>
<accession>A0A166N547</accession>
<evidence type="ECO:0000256" key="2">
    <source>
        <dbReference type="ARBA" id="ARBA00023136"/>
    </source>
</evidence>
<dbReference type="PANTHER" id="PTHR12652:SF19">
    <property type="entry name" value="PEROXISOMAL BIOGENESIS FACTOR 11"/>
    <property type="match status" value="1"/>
</dbReference>
<reference evidence="6" key="1">
    <citation type="journal article" date="2016" name="Mol. Biol. Evol.">
        <title>Comparative Genomics of Early-Diverging Mushroom-Forming Fungi Provides Insights into the Origins of Lignocellulose Decay Capabilities.</title>
        <authorList>
            <person name="Nagy L.G."/>
            <person name="Riley R."/>
            <person name="Tritt A."/>
            <person name="Adam C."/>
            <person name="Daum C."/>
            <person name="Floudas D."/>
            <person name="Sun H."/>
            <person name="Yadav J.S."/>
            <person name="Pangilinan J."/>
            <person name="Larsson K.H."/>
            <person name="Matsuura K."/>
            <person name="Barry K."/>
            <person name="Labutti K."/>
            <person name="Kuo R."/>
            <person name="Ohm R.A."/>
            <person name="Bhattacharya S.S."/>
            <person name="Shirouzu T."/>
            <person name="Yoshinaga Y."/>
            <person name="Martin F.M."/>
            <person name="Grigoriev I.V."/>
            <person name="Hibbett D.S."/>
        </authorList>
    </citation>
    <scope>NUCLEOTIDE SEQUENCE [LARGE SCALE GENOMIC DNA]</scope>
    <source>
        <strain evidence="6">CBS 109695</strain>
    </source>
</reference>
<organism evidence="6">
    <name type="scientific">Athelia psychrophila</name>
    <dbReference type="NCBI Taxonomy" id="1759441"/>
    <lineage>
        <taxon>Eukaryota</taxon>
        <taxon>Fungi</taxon>
        <taxon>Dikarya</taxon>
        <taxon>Basidiomycota</taxon>
        <taxon>Agaricomycotina</taxon>
        <taxon>Agaricomycetes</taxon>
        <taxon>Agaricomycetidae</taxon>
        <taxon>Atheliales</taxon>
        <taxon>Atheliaceae</taxon>
        <taxon>Athelia</taxon>
    </lineage>
</organism>
<dbReference type="Pfam" id="PF05648">
    <property type="entry name" value="PEX11"/>
    <property type="match status" value="1"/>
</dbReference>
<feature type="compositionally biased region" description="Polar residues" evidence="5">
    <location>
        <begin position="66"/>
        <end position="76"/>
    </location>
</feature>
<dbReference type="AlphaFoldDB" id="A0A166N547"/>
<keyword evidence="3" id="KW-0576">Peroxisome</keyword>
<feature type="compositionally biased region" description="Basic and acidic residues" evidence="5">
    <location>
        <begin position="8"/>
        <end position="21"/>
    </location>
</feature>
<sequence length="377" mass="42152">MSAISFPHHPEGSGSGEHDMHGFYPPPSSSFDGSSSFQMNPLSAHPPRTPRVSMVGAHSHVYGTDIYQTPNDTGAPSTIEEEGEEEEKESVQVKVHKIRKENIWREMLLTSTGRDKAFKLIQYGIRVYLLFHLSLRTSKLLRKSTRPAWEPELVKRLTTAMSGLSLSRKLLIAFNWLTPLTTIMAQQSVPFSSEHTFEAKKPTKRPLLQAALSAPPPVLLDLVNSFSDDIATFSKLGLLSKRTGDRAGRFSDWCWLIGTMVGLIENGLERGVMKNLQREVESRMYTESMAGATSKSTPRAARVDERELARLRTKDYWLGISRTKLFMDLIFVSYDIMRIKRAAEPVKAITGLAAAVLSSMKLYDRHKGLLLKAVSAS</sequence>
<keyword evidence="2" id="KW-0472">Membrane</keyword>
<dbReference type="STRING" id="436010.A0A166N547"/>
<dbReference type="GO" id="GO:0005778">
    <property type="term" value="C:peroxisomal membrane"/>
    <property type="evidence" value="ECO:0007669"/>
    <property type="project" value="UniProtKB-SubCell"/>
</dbReference>
<gene>
    <name evidence="6" type="ORF">FIBSPDRAFT_821974</name>
</gene>
<evidence type="ECO:0000256" key="4">
    <source>
        <dbReference type="ARBA" id="ARBA00046271"/>
    </source>
</evidence>
<comment type="subcellular location">
    <subcellularLocation>
        <location evidence="4">Peroxisome membrane</location>
    </subcellularLocation>
</comment>